<proteinExistence type="inferred from homology"/>
<organism evidence="2 3">
    <name type="scientific">Donghicola eburneus</name>
    <dbReference type="NCBI Taxonomy" id="393278"/>
    <lineage>
        <taxon>Bacteria</taxon>
        <taxon>Pseudomonadati</taxon>
        <taxon>Pseudomonadota</taxon>
        <taxon>Alphaproteobacteria</taxon>
        <taxon>Rhodobacterales</taxon>
        <taxon>Roseobacteraceae</taxon>
        <taxon>Donghicola</taxon>
    </lineage>
</organism>
<dbReference type="RefSeq" id="WP_072707158.1">
    <property type="nucleotide sequence ID" value="NZ_FMJB01000055.1"/>
</dbReference>
<dbReference type="SUPFAM" id="SSF82657">
    <property type="entry name" value="BolA-like"/>
    <property type="match status" value="1"/>
</dbReference>
<evidence type="ECO:0000256" key="1">
    <source>
        <dbReference type="RuleBase" id="RU003860"/>
    </source>
</evidence>
<accession>A0A1M4N3N8</accession>
<dbReference type="AlphaFoldDB" id="A0A1M4N3N8"/>
<keyword evidence="3" id="KW-1185">Reference proteome</keyword>
<dbReference type="GO" id="GO:0016226">
    <property type="term" value="P:iron-sulfur cluster assembly"/>
    <property type="evidence" value="ECO:0007669"/>
    <property type="project" value="TreeGrafter"/>
</dbReference>
<sequence>MSNTDGPVAAEMRSRLEAAFKPQVIEIVDDSESHRGHGGYQEGGESHFIVTLVSLEFAGMGRVARHRAVHAAIGKDLMGRIHALALNLSDGR</sequence>
<dbReference type="EMBL" id="FMJB01000055">
    <property type="protein sequence ID" value="SCM68545.1"/>
    <property type="molecule type" value="Genomic_DNA"/>
</dbReference>
<evidence type="ECO:0000313" key="2">
    <source>
        <dbReference type="EMBL" id="SCM68545.1"/>
    </source>
</evidence>
<name>A0A1M4N3N8_9RHOB</name>
<comment type="similarity">
    <text evidence="1">Belongs to the BolA/IbaG family.</text>
</comment>
<dbReference type="Gene3D" id="3.30.300.90">
    <property type="entry name" value="BolA-like"/>
    <property type="match status" value="1"/>
</dbReference>
<dbReference type="Pfam" id="PF01722">
    <property type="entry name" value="BolA"/>
    <property type="match status" value="1"/>
</dbReference>
<dbReference type="PANTHER" id="PTHR46230:SF7">
    <property type="entry name" value="BOLA-LIKE PROTEIN 1"/>
    <property type="match status" value="1"/>
</dbReference>
<gene>
    <name evidence="2" type="ORF">KARMA_2768</name>
</gene>
<protein>
    <submittedName>
        <fullName evidence="2">BolA family transcriptional regulator</fullName>
    </submittedName>
</protein>
<dbReference type="InterPro" id="IPR036065">
    <property type="entry name" value="BolA-like_sf"/>
</dbReference>
<dbReference type="PANTHER" id="PTHR46230">
    <property type="match status" value="1"/>
</dbReference>
<evidence type="ECO:0000313" key="3">
    <source>
        <dbReference type="Proteomes" id="UP000184085"/>
    </source>
</evidence>
<reference evidence="3" key="1">
    <citation type="submission" date="2016-09" db="EMBL/GenBank/DDBJ databases">
        <authorList>
            <person name="Wibberg D."/>
        </authorList>
    </citation>
    <scope>NUCLEOTIDE SEQUENCE [LARGE SCALE GENOMIC DNA]</scope>
</reference>
<dbReference type="PIRSF" id="PIRSF003113">
    <property type="entry name" value="BolA"/>
    <property type="match status" value="1"/>
</dbReference>
<dbReference type="Proteomes" id="UP000184085">
    <property type="component" value="Unassembled WGS sequence"/>
</dbReference>
<dbReference type="InterPro" id="IPR002634">
    <property type="entry name" value="BolA"/>
</dbReference>